<evidence type="ECO:0000313" key="2">
    <source>
        <dbReference type="Proteomes" id="UP001595445"/>
    </source>
</evidence>
<proteinExistence type="predicted"/>
<gene>
    <name evidence="1" type="ORF">ACFOD6_08835</name>
</gene>
<dbReference type="RefSeq" id="WP_197645513.1">
    <property type="nucleotide sequence ID" value="NZ_JAEACP010000014.1"/>
</dbReference>
<dbReference type="Proteomes" id="UP001595445">
    <property type="component" value="Unassembled WGS sequence"/>
</dbReference>
<name>A0ABV7DSS9_9RHOB</name>
<keyword evidence="2" id="KW-1185">Reference proteome</keyword>
<evidence type="ECO:0000313" key="1">
    <source>
        <dbReference type="EMBL" id="MFC3086152.1"/>
    </source>
</evidence>
<sequence length="73" mass="7583">MSLSIAALPETFAAIGFFATSGGAVPRGLAASDCWSRIAGERLTCPERQDGVALFRPADAGIRARSLFGKRAA</sequence>
<dbReference type="EMBL" id="JBHRSM010000015">
    <property type="protein sequence ID" value="MFC3086152.1"/>
    <property type="molecule type" value="Genomic_DNA"/>
</dbReference>
<accession>A0ABV7DSS9</accession>
<protein>
    <submittedName>
        <fullName evidence="1">Uncharacterized protein</fullName>
    </submittedName>
</protein>
<comment type="caution">
    <text evidence="1">The sequence shown here is derived from an EMBL/GenBank/DDBJ whole genome shotgun (WGS) entry which is preliminary data.</text>
</comment>
<reference evidence="2" key="1">
    <citation type="journal article" date="2019" name="Int. J. Syst. Evol. Microbiol.">
        <title>The Global Catalogue of Microorganisms (GCM) 10K type strain sequencing project: providing services to taxonomists for standard genome sequencing and annotation.</title>
        <authorList>
            <consortium name="The Broad Institute Genomics Platform"/>
            <consortium name="The Broad Institute Genome Sequencing Center for Infectious Disease"/>
            <person name="Wu L."/>
            <person name="Ma J."/>
        </authorList>
    </citation>
    <scope>NUCLEOTIDE SEQUENCE [LARGE SCALE GENOMIC DNA]</scope>
    <source>
        <strain evidence="2">KCTC 62102</strain>
    </source>
</reference>
<organism evidence="1 2">
    <name type="scientific">Tabrizicola soli</name>
    <dbReference type="NCBI Taxonomy" id="2185115"/>
    <lineage>
        <taxon>Bacteria</taxon>
        <taxon>Pseudomonadati</taxon>
        <taxon>Pseudomonadota</taxon>
        <taxon>Alphaproteobacteria</taxon>
        <taxon>Rhodobacterales</taxon>
        <taxon>Paracoccaceae</taxon>
        <taxon>Tabrizicola</taxon>
    </lineage>
</organism>